<dbReference type="Gene3D" id="2.160.10.10">
    <property type="entry name" value="Hexapeptide repeat proteins"/>
    <property type="match status" value="1"/>
</dbReference>
<evidence type="ECO:0000313" key="2">
    <source>
        <dbReference type="EMBL" id="AUM75097.1"/>
    </source>
</evidence>
<comment type="similarity">
    <text evidence="1">Belongs to the transferase hexapeptide repeat family.</text>
</comment>
<dbReference type="InterPro" id="IPR050179">
    <property type="entry name" value="Trans_hexapeptide_repeat"/>
</dbReference>
<dbReference type="OrthoDB" id="9815592at2"/>
<keyword evidence="2" id="KW-0808">Transferase</keyword>
<dbReference type="EMBL" id="CP025583">
    <property type="protein sequence ID" value="AUM75097.1"/>
    <property type="molecule type" value="Genomic_DNA"/>
</dbReference>
<evidence type="ECO:0000256" key="1">
    <source>
        <dbReference type="ARBA" id="ARBA00007274"/>
    </source>
</evidence>
<reference evidence="3" key="1">
    <citation type="submission" date="2017-12" db="EMBL/GenBank/DDBJ databases">
        <title>Genomic analysis of Paracoccus sp. CBA4604.</title>
        <authorList>
            <person name="Roh S.W."/>
            <person name="Kim J.Y."/>
            <person name="Kim J.S."/>
        </authorList>
    </citation>
    <scope>NUCLEOTIDE SEQUENCE [LARGE SCALE GENOMIC DNA]</scope>
    <source>
        <strain evidence="3">CBA4604</strain>
    </source>
</reference>
<keyword evidence="3" id="KW-1185">Reference proteome</keyword>
<dbReference type="RefSeq" id="WP_101500442.1">
    <property type="nucleotide sequence ID" value="NZ_CP025583.1"/>
</dbReference>
<dbReference type="InterPro" id="IPR011004">
    <property type="entry name" value="Trimer_LpxA-like_sf"/>
</dbReference>
<dbReference type="Proteomes" id="UP000234882">
    <property type="component" value="Chromosome"/>
</dbReference>
<dbReference type="SUPFAM" id="SSF51161">
    <property type="entry name" value="Trimeric LpxA-like enzymes"/>
    <property type="match status" value="1"/>
</dbReference>
<name>A0A2K9MHH9_9RHOB</name>
<dbReference type="KEGG" id="paru:CYR75_13095"/>
<evidence type="ECO:0000313" key="3">
    <source>
        <dbReference type="Proteomes" id="UP000234882"/>
    </source>
</evidence>
<protein>
    <submittedName>
        <fullName evidence="2">Acetyltransferase</fullName>
    </submittedName>
</protein>
<dbReference type="GO" id="GO:0016740">
    <property type="term" value="F:transferase activity"/>
    <property type="evidence" value="ECO:0007669"/>
    <property type="project" value="UniProtKB-KW"/>
</dbReference>
<proteinExistence type="inferred from homology"/>
<gene>
    <name evidence="2" type="ORF">CYR75_13095</name>
</gene>
<sequence>MKSTSEFTDFVVFGARGTSLMLMRGMVDAWPDTRLRALIDDIENGFVHPSLQIPVISMDRRAQEFPDLPVLVTAANTKLREAVFRRLEAEGATLATGIARGQRHVDPGVIYGPGCQCAPFTRIGPDVTIGTGAQVLATLVAHDVELGDFSNLGVNSSVLGHVKIGRHVNVAPHAVIANGTRTRPLVIGDGAVVGVGAVVTRSVAPGVRVSGNPAMPMPKWRKLWRILHD</sequence>
<accession>A0A2K9MHH9</accession>
<dbReference type="AlphaFoldDB" id="A0A2K9MHH9"/>
<dbReference type="PANTHER" id="PTHR43300">
    <property type="entry name" value="ACETYLTRANSFERASE"/>
    <property type="match status" value="1"/>
</dbReference>
<organism evidence="2 3">
    <name type="scientific">Paracoccus jeotgali</name>
    <dbReference type="NCBI Taxonomy" id="2065379"/>
    <lineage>
        <taxon>Bacteria</taxon>
        <taxon>Pseudomonadati</taxon>
        <taxon>Pseudomonadota</taxon>
        <taxon>Alphaproteobacteria</taxon>
        <taxon>Rhodobacterales</taxon>
        <taxon>Paracoccaceae</taxon>
        <taxon>Paracoccus</taxon>
    </lineage>
</organism>